<dbReference type="CDD" id="cd03498">
    <property type="entry name" value="SQR_TypeB_2_TM"/>
    <property type="match status" value="1"/>
</dbReference>
<name>A0A7X6BLM5_9BACT</name>
<evidence type="ECO:0000256" key="1">
    <source>
        <dbReference type="SAM" id="Phobius"/>
    </source>
</evidence>
<dbReference type="SUPFAM" id="SSF81343">
    <property type="entry name" value="Fumarate reductase respiratory complex transmembrane subunits"/>
    <property type="match status" value="1"/>
</dbReference>
<dbReference type="EMBL" id="CP043839">
    <property type="protein sequence ID" value="WOF12137.1"/>
    <property type="molecule type" value="Genomic_DNA"/>
</dbReference>
<feature type="transmembrane region" description="Helical" evidence="1">
    <location>
        <begin position="57"/>
        <end position="81"/>
    </location>
</feature>
<dbReference type="Proteomes" id="UP001302374">
    <property type="component" value="Chromosome"/>
</dbReference>
<sequence>MSNFLTSSIGKKIILSLSGLFLIAFLCVHLALNLLLIVDNSGELFNIGAHFMATNPIIKIVEPILAIGFIIHIILASILTLQNRGARPIKYDLRRQSGNCTWSSRNMYILGGLVLIFLFVHLWNFWWKIKFAGDPLLTEINVDGTTMENTYALVSGLFKSSIIYCFLYILGGIFLGLHLTHGFWSAFQSIGFCNQIWRKRLECLAKIFAFIIAAGFSIIPLYFMLGLAN</sequence>
<feature type="transmembrane region" description="Helical" evidence="1">
    <location>
        <begin position="204"/>
        <end position="225"/>
    </location>
</feature>
<dbReference type="RefSeq" id="WP_087421927.1">
    <property type="nucleotide sequence ID" value="NZ_BMPA01000020.1"/>
</dbReference>
<keyword evidence="1" id="KW-0472">Membrane</keyword>
<reference evidence="2 4" key="2">
    <citation type="submission" date="2020-03" db="EMBL/GenBank/DDBJ databases">
        <title>Genomic Encyclopedia of Type Strains, Phase IV (KMG-IV): sequencing the most valuable type-strain genomes for metagenomic binning, comparative biology and taxonomic classification.</title>
        <authorList>
            <person name="Goeker M."/>
        </authorList>
    </citation>
    <scope>NUCLEOTIDE SEQUENCE [LARGE SCALE GENOMIC DNA]</scope>
    <source>
        <strain evidence="2 4">DSM 105722</strain>
    </source>
</reference>
<evidence type="ECO:0000313" key="5">
    <source>
        <dbReference type="Proteomes" id="UP001302374"/>
    </source>
</evidence>
<evidence type="ECO:0000313" key="3">
    <source>
        <dbReference type="EMBL" id="WOF12137.1"/>
    </source>
</evidence>
<evidence type="ECO:0000313" key="2">
    <source>
        <dbReference type="EMBL" id="NJC20669.1"/>
    </source>
</evidence>
<dbReference type="AlphaFoldDB" id="A0A7X6BLM5"/>
<feature type="transmembrane region" description="Helical" evidence="1">
    <location>
        <begin position="12"/>
        <end position="37"/>
    </location>
</feature>
<reference evidence="3 5" key="1">
    <citation type="submission" date="2019-09" db="EMBL/GenBank/DDBJ databases">
        <title>Butyricimonas paravirosa DSM 105722 (=214-4 = JCM 18677 = CCUG 65563).</title>
        <authorList>
            <person name="Le Roy T."/>
            <person name="Cani P.D."/>
        </authorList>
    </citation>
    <scope>NUCLEOTIDE SEQUENCE [LARGE SCALE GENOMIC DNA]</scope>
    <source>
        <strain evidence="3 5">DSM 105722</strain>
    </source>
</reference>
<dbReference type="Proteomes" id="UP000576368">
    <property type="component" value="Unassembled WGS sequence"/>
</dbReference>
<feature type="transmembrane region" description="Helical" evidence="1">
    <location>
        <begin position="107"/>
        <end position="127"/>
    </location>
</feature>
<feature type="transmembrane region" description="Helical" evidence="1">
    <location>
        <begin position="161"/>
        <end position="184"/>
    </location>
</feature>
<dbReference type="Gene3D" id="1.20.1300.10">
    <property type="entry name" value="Fumarate reductase/succinate dehydrogenase, transmembrane subunit"/>
    <property type="match status" value="1"/>
</dbReference>
<dbReference type="GO" id="GO:0016020">
    <property type="term" value="C:membrane"/>
    <property type="evidence" value="ECO:0007669"/>
    <property type="project" value="InterPro"/>
</dbReference>
<keyword evidence="1" id="KW-0812">Transmembrane</keyword>
<protein>
    <submittedName>
        <fullName evidence="2">Succinate dehydrogenase / fumarate reductase cytochrome b subunit</fullName>
    </submittedName>
    <submittedName>
        <fullName evidence="3">Succinate dehydrogenase cytochrome b subunit</fullName>
    </submittedName>
</protein>
<gene>
    <name evidence="3" type="ORF">F1644_07600</name>
    <name evidence="2" type="ORF">GGR15_004327</name>
</gene>
<organism evidence="2 4">
    <name type="scientific">Butyricimonas paravirosa</name>
    <dbReference type="NCBI Taxonomy" id="1472417"/>
    <lineage>
        <taxon>Bacteria</taxon>
        <taxon>Pseudomonadati</taxon>
        <taxon>Bacteroidota</taxon>
        <taxon>Bacteroidia</taxon>
        <taxon>Bacteroidales</taxon>
        <taxon>Odoribacteraceae</taxon>
        <taxon>Butyricimonas</taxon>
    </lineage>
</organism>
<dbReference type="InterPro" id="IPR011138">
    <property type="entry name" value="Cytochrome_b-558"/>
</dbReference>
<accession>A0A7X6BLM5</accession>
<keyword evidence="1" id="KW-1133">Transmembrane helix</keyword>
<dbReference type="NCBIfam" id="TIGR02046">
    <property type="entry name" value="sdhC_b558_fam"/>
    <property type="match status" value="1"/>
</dbReference>
<dbReference type="InterPro" id="IPR034804">
    <property type="entry name" value="SQR/QFR_C/D"/>
</dbReference>
<evidence type="ECO:0000313" key="4">
    <source>
        <dbReference type="Proteomes" id="UP000576368"/>
    </source>
</evidence>
<dbReference type="EMBL" id="JAATLI010000021">
    <property type="protein sequence ID" value="NJC20669.1"/>
    <property type="molecule type" value="Genomic_DNA"/>
</dbReference>
<keyword evidence="5" id="KW-1185">Reference proteome</keyword>
<dbReference type="GeneID" id="86891148"/>
<proteinExistence type="predicted"/>